<dbReference type="AlphaFoldDB" id="A0A978V896"/>
<sequence>MGSACCVAARERTHPNRTGGETVHRNVIYSPSWSFRWDNRGRVAGETDTPLYQVSHGISRNASMELKGPLGSERGNFSDAGSPMENFESPTSQKSPVHGRMVTRLMTSSSDLSMASNYSSEVSLIHLKLDLVSWALFVFVAETFSSSFGSMSHRFPYVFQVKNLVESPGVADSSAPNLSFSIPSAFSTPTADPMTTHCYPLFPNSTPSRRARRSPGHQLLRQVSDSRILGLKSPNNNSISEGRPSFVLSTCSNDLATGSQVGSSDGWSMRTFSELVASSQRERWSFDSEHLGSIHGKISESSSRFSCSPSIDLQSCVACSKLLTERSSWSSQKIIAGPDLSVVAVLICGHVYHAECLETMTPEADKYDPACPICLVGEKQFIKMSRKAMMRAELDSKAKNHRISRNRVVDSFDSDFDVFDHQSSIDRKGKCPKMEPSSSSRGSFAKPFLKRHFSLGSKWSRSLSENDSTRKKGFWARYRKD</sequence>
<dbReference type="InterPro" id="IPR001841">
    <property type="entry name" value="Znf_RING"/>
</dbReference>
<keyword evidence="1" id="KW-0863">Zinc-finger</keyword>
<dbReference type="Gene3D" id="3.30.40.10">
    <property type="entry name" value="Zinc/RING finger domain, C3HC4 (zinc finger)"/>
    <property type="match status" value="1"/>
</dbReference>
<evidence type="ECO:0000256" key="2">
    <source>
        <dbReference type="SAM" id="MobiDB-lite"/>
    </source>
</evidence>
<dbReference type="PANTHER" id="PTHR31150:SF32">
    <property type="entry name" value="RING_U-BOX SUPERFAMILY PROTEIN"/>
    <property type="match status" value="1"/>
</dbReference>
<protein>
    <recommendedName>
        <fullName evidence="3">RING-type domain-containing protein</fullName>
    </recommendedName>
</protein>
<feature type="compositionally biased region" description="Basic residues" evidence="2">
    <location>
        <begin position="471"/>
        <end position="481"/>
    </location>
</feature>
<keyword evidence="1" id="KW-0862">Zinc</keyword>
<gene>
    <name evidence="4" type="ORF">FEM48_Zijuj06G0086400</name>
</gene>
<dbReference type="SUPFAM" id="SSF57850">
    <property type="entry name" value="RING/U-box"/>
    <property type="match status" value="1"/>
</dbReference>
<proteinExistence type="predicted"/>
<dbReference type="InterPro" id="IPR013083">
    <property type="entry name" value="Znf_RING/FYVE/PHD"/>
</dbReference>
<dbReference type="GO" id="GO:0008270">
    <property type="term" value="F:zinc ion binding"/>
    <property type="evidence" value="ECO:0007669"/>
    <property type="project" value="UniProtKB-KW"/>
</dbReference>
<evidence type="ECO:0000313" key="5">
    <source>
        <dbReference type="Proteomes" id="UP000813462"/>
    </source>
</evidence>
<comment type="caution">
    <text evidence="4">The sequence shown here is derived from an EMBL/GenBank/DDBJ whole genome shotgun (WGS) entry which is preliminary data.</text>
</comment>
<dbReference type="Proteomes" id="UP000813462">
    <property type="component" value="Unassembled WGS sequence"/>
</dbReference>
<evidence type="ECO:0000313" key="4">
    <source>
        <dbReference type="EMBL" id="KAH7524131.1"/>
    </source>
</evidence>
<dbReference type="EMBL" id="JAEACU010000006">
    <property type="protein sequence ID" value="KAH7524131.1"/>
    <property type="molecule type" value="Genomic_DNA"/>
</dbReference>
<accession>A0A978V896</accession>
<name>A0A978V896_ZIZJJ</name>
<keyword evidence="1" id="KW-0479">Metal-binding</keyword>
<evidence type="ECO:0000256" key="1">
    <source>
        <dbReference type="PROSITE-ProRule" id="PRU00175"/>
    </source>
</evidence>
<reference evidence="4" key="1">
    <citation type="journal article" date="2021" name="Front. Plant Sci.">
        <title>Chromosome-Scale Genome Assembly for Chinese Sour Jujube and Insights Into Its Genome Evolution and Domestication Signature.</title>
        <authorList>
            <person name="Shen L.-Y."/>
            <person name="Luo H."/>
            <person name="Wang X.-L."/>
            <person name="Wang X.-M."/>
            <person name="Qiu X.-J."/>
            <person name="Liu H."/>
            <person name="Zhou S.-S."/>
            <person name="Jia K.-H."/>
            <person name="Nie S."/>
            <person name="Bao Y.-T."/>
            <person name="Zhang R.-G."/>
            <person name="Yun Q.-Z."/>
            <person name="Chai Y.-H."/>
            <person name="Lu J.-Y."/>
            <person name="Li Y."/>
            <person name="Zhao S.-W."/>
            <person name="Mao J.-F."/>
            <person name="Jia S.-G."/>
            <person name="Mao Y.-M."/>
        </authorList>
    </citation>
    <scope>NUCLEOTIDE SEQUENCE</scope>
    <source>
        <strain evidence="4">AT0</strain>
        <tissue evidence="4">Leaf</tissue>
    </source>
</reference>
<dbReference type="PROSITE" id="PS50089">
    <property type="entry name" value="ZF_RING_2"/>
    <property type="match status" value="1"/>
</dbReference>
<organism evidence="4 5">
    <name type="scientific">Ziziphus jujuba var. spinosa</name>
    <dbReference type="NCBI Taxonomy" id="714518"/>
    <lineage>
        <taxon>Eukaryota</taxon>
        <taxon>Viridiplantae</taxon>
        <taxon>Streptophyta</taxon>
        <taxon>Embryophyta</taxon>
        <taxon>Tracheophyta</taxon>
        <taxon>Spermatophyta</taxon>
        <taxon>Magnoliopsida</taxon>
        <taxon>eudicotyledons</taxon>
        <taxon>Gunneridae</taxon>
        <taxon>Pentapetalae</taxon>
        <taxon>rosids</taxon>
        <taxon>fabids</taxon>
        <taxon>Rosales</taxon>
        <taxon>Rhamnaceae</taxon>
        <taxon>Paliureae</taxon>
        <taxon>Ziziphus</taxon>
    </lineage>
</organism>
<dbReference type="PANTHER" id="PTHR31150">
    <property type="entry name" value="EXPRESSED PROTEIN"/>
    <property type="match status" value="1"/>
</dbReference>
<feature type="region of interest" description="Disordered" evidence="2">
    <location>
        <begin position="461"/>
        <end position="481"/>
    </location>
</feature>
<evidence type="ECO:0000259" key="3">
    <source>
        <dbReference type="PROSITE" id="PS50089"/>
    </source>
</evidence>
<feature type="domain" description="RING-type" evidence="3">
    <location>
        <begin position="316"/>
        <end position="374"/>
    </location>
</feature>